<keyword evidence="7" id="KW-0539">Nucleus</keyword>
<evidence type="ECO:0000256" key="5">
    <source>
        <dbReference type="ARBA" id="ARBA00023125"/>
    </source>
</evidence>
<dbReference type="GO" id="GO:0008270">
    <property type="term" value="F:zinc ion binding"/>
    <property type="evidence" value="ECO:0007669"/>
    <property type="project" value="InterPro"/>
</dbReference>
<dbReference type="InterPro" id="IPR001138">
    <property type="entry name" value="Zn2Cys6_DnaBD"/>
</dbReference>
<comment type="caution">
    <text evidence="10">The sequence shown here is derived from an EMBL/GenBank/DDBJ whole genome shotgun (WGS) entry which is preliminary data.</text>
</comment>
<keyword evidence="5" id="KW-0238">DNA-binding</keyword>
<dbReference type="CDD" id="cd12148">
    <property type="entry name" value="fungal_TF_MHR"/>
    <property type="match status" value="1"/>
</dbReference>
<keyword evidence="11" id="KW-1185">Reference proteome</keyword>
<evidence type="ECO:0000259" key="9">
    <source>
        <dbReference type="PROSITE" id="PS50048"/>
    </source>
</evidence>
<accession>A0A9P4Q8M3</accession>
<dbReference type="GO" id="GO:0000981">
    <property type="term" value="F:DNA-binding transcription factor activity, RNA polymerase II-specific"/>
    <property type="evidence" value="ECO:0007669"/>
    <property type="project" value="InterPro"/>
</dbReference>
<keyword evidence="3" id="KW-0862">Zinc</keyword>
<evidence type="ECO:0000256" key="8">
    <source>
        <dbReference type="SAM" id="MobiDB-lite"/>
    </source>
</evidence>
<sequence length="766" mass="85795">MPLDTPILKVSRPVAACTRCRNAKIKCDGKLPACSSCEKNGRAEECKNTNEEFAKGKERSYVATLETRIEKLEARLEEARRRKPSVVEAVSSDDSKNVSRRPSLHAHDASNLAVTKAQRQRETSAIDDLVSDFGFLSVNATTRDFYGFTQAMSYARLIMWSCAKETLPEDAVQSLPSRHHANQLIQHYLDNVLAILPAFEEASFYGSVDSVFSTNRNTGTPFDHFTVRMVLAIASAMGSQQRGDQLYLDAIGHASEAVKHAEQVLHPGSITSIQALLLLVQYAMLDPHRFDSWNLIGAASRASVDLGLHQDPMKGAQMSRAKLDMRRKVFYCVYALDRSTSIIQSRAFSFSDDSVKVKIPYSKQQSTPSTPQPHEAAGMPPSWLPTRERALDFITIRKIQSKWYSDLFQSGRSRWDDPYSYIWDACHKMRAWFESISPPAPQHTKTFFELDLLYSYVYLLSPSPRVPVTAPFAQTLVFEHCIRYSSLVVTVIREGIKYSAPLTFYDAMRVYMTGRQFVDVLNTNLDMLLNGRLAAPPASKSGSPSAPIPPPVTIPAGEDVLKFNIERSIKCIQEFAQCLEIFGIRWGYLSWKQRFENETAQITDELKRRRQYVNGMTNIARHTSPYAHTSQSNSSGSTIPINNNYSMYGNAPTLLSQSQYQNMPQNTVSLSHYSPQPPTALPQNQGYPSNDGTNFQAPAVQPYHQQSNLQYPAYTNGQPPFSNQGYSARPSVQFANWAGYTAGQNQSSLLADDSNLPPDVNWMPTG</sequence>
<feature type="compositionally biased region" description="Polar residues" evidence="8">
    <location>
        <begin position="681"/>
        <end position="696"/>
    </location>
</feature>
<evidence type="ECO:0000256" key="3">
    <source>
        <dbReference type="ARBA" id="ARBA00022833"/>
    </source>
</evidence>
<feature type="region of interest" description="Disordered" evidence="8">
    <location>
        <begin position="83"/>
        <end position="116"/>
    </location>
</feature>
<dbReference type="PROSITE" id="PS00463">
    <property type="entry name" value="ZN2_CY6_FUNGAL_1"/>
    <property type="match status" value="1"/>
</dbReference>
<comment type="subcellular location">
    <subcellularLocation>
        <location evidence="1">Nucleus</location>
    </subcellularLocation>
</comment>
<dbReference type="SUPFAM" id="SSF57701">
    <property type="entry name" value="Zn2/Cys6 DNA-binding domain"/>
    <property type="match status" value="1"/>
</dbReference>
<evidence type="ECO:0000256" key="7">
    <source>
        <dbReference type="ARBA" id="ARBA00023242"/>
    </source>
</evidence>
<reference evidence="10" key="1">
    <citation type="journal article" date="2020" name="Stud. Mycol.">
        <title>101 Dothideomycetes genomes: a test case for predicting lifestyles and emergence of pathogens.</title>
        <authorList>
            <person name="Haridas S."/>
            <person name="Albert R."/>
            <person name="Binder M."/>
            <person name="Bloem J."/>
            <person name="Labutti K."/>
            <person name="Salamov A."/>
            <person name="Andreopoulos B."/>
            <person name="Baker S."/>
            <person name="Barry K."/>
            <person name="Bills G."/>
            <person name="Bluhm B."/>
            <person name="Cannon C."/>
            <person name="Castanera R."/>
            <person name="Culley D."/>
            <person name="Daum C."/>
            <person name="Ezra D."/>
            <person name="Gonzalez J."/>
            <person name="Henrissat B."/>
            <person name="Kuo A."/>
            <person name="Liang C."/>
            <person name="Lipzen A."/>
            <person name="Lutzoni F."/>
            <person name="Magnuson J."/>
            <person name="Mondo S."/>
            <person name="Nolan M."/>
            <person name="Ohm R."/>
            <person name="Pangilinan J."/>
            <person name="Park H.-J."/>
            <person name="Ramirez L."/>
            <person name="Alfaro M."/>
            <person name="Sun H."/>
            <person name="Tritt A."/>
            <person name="Yoshinaga Y."/>
            <person name="Zwiers L.-H."/>
            <person name="Turgeon B."/>
            <person name="Goodwin S."/>
            <person name="Spatafora J."/>
            <person name="Crous P."/>
            <person name="Grigoriev I."/>
        </authorList>
    </citation>
    <scope>NUCLEOTIDE SEQUENCE</scope>
    <source>
        <strain evidence="10">CBS 116435</strain>
    </source>
</reference>
<proteinExistence type="predicted"/>
<evidence type="ECO:0000256" key="6">
    <source>
        <dbReference type="ARBA" id="ARBA00023163"/>
    </source>
</evidence>
<feature type="region of interest" description="Disordered" evidence="8">
    <location>
        <begin position="667"/>
        <end position="697"/>
    </location>
</feature>
<dbReference type="InterPro" id="IPR052202">
    <property type="entry name" value="Yeast_MetPath_Reg"/>
</dbReference>
<dbReference type="InterPro" id="IPR036864">
    <property type="entry name" value="Zn2-C6_fun-type_DNA-bd_sf"/>
</dbReference>
<dbReference type="EMBL" id="MU003781">
    <property type="protein sequence ID" value="KAF2722612.1"/>
    <property type="molecule type" value="Genomic_DNA"/>
</dbReference>
<dbReference type="SMART" id="SM00066">
    <property type="entry name" value="GAL4"/>
    <property type="match status" value="1"/>
</dbReference>
<dbReference type="GO" id="GO:0043565">
    <property type="term" value="F:sequence-specific DNA binding"/>
    <property type="evidence" value="ECO:0007669"/>
    <property type="project" value="TreeGrafter"/>
</dbReference>
<dbReference type="Pfam" id="PF00172">
    <property type="entry name" value="Zn_clus"/>
    <property type="match status" value="1"/>
</dbReference>
<dbReference type="GO" id="GO:0005634">
    <property type="term" value="C:nucleus"/>
    <property type="evidence" value="ECO:0007669"/>
    <property type="project" value="UniProtKB-SubCell"/>
</dbReference>
<protein>
    <recommendedName>
        <fullName evidence="9">Zn(2)-C6 fungal-type domain-containing protein</fullName>
    </recommendedName>
</protein>
<evidence type="ECO:0000313" key="11">
    <source>
        <dbReference type="Proteomes" id="UP000799441"/>
    </source>
</evidence>
<dbReference type="GO" id="GO:0045944">
    <property type="term" value="P:positive regulation of transcription by RNA polymerase II"/>
    <property type="evidence" value="ECO:0007669"/>
    <property type="project" value="TreeGrafter"/>
</dbReference>
<keyword evidence="2" id="KW-0479">Metal-binding</keyword>
<keyword evidence="6" id="KW-0804">Transcription</keyword>
<dbReference type="Proteomes" id="UP000799441">
    <property type="component" value="Unassembled WGS sequence"/>
</dbReference>
<feature type="domain" description="Zn(2)-C6 fungal-type" evidence="9">
    <location>
        <begin position="16"/>
        <end position="48"/>
    </location>
</feature>
<dbReference type="CDD" id="cd00067">
    <property type="entry name" value="GAL4"/>
    <property type="match status" value="1"/>
</dbReference>
<dbReference type="AlphaFoldDB" id="A0A9P4Q8M3"/>
<evidence type="ECO:0000256" key="1">
    <source>
        <dbReference type="ARBA" id="ARBA00004123"/>
    </source>
</evidence>
<keyword evidence="4" id="KW-0805">Transcription regulation</keyword>
<dbReference type="PROSITE" id="PS50048">
    <property type="entry name" value="ZN2_CY6_FUNGAL_2"/>
    <property type="match status" value="1"/>
</dbReference>
<name>A0A9P4Q8M3_9PEZI</name>
<dbReference type="PANTHER" id="PTHR47782:SF2">
    <property type="entry name" value="TRANSCRIPTION FACTOR, PUTATIVE (AFU_ORTHOLOGUE AFUA_4G12570)-RELATED"/>
    <property type="match status" value="1"/>
</dbReference>
<dbReference type="InterPro" id="IPR007219">
    <property type="entry name" value="XnlR_reg_dom"/>
</dbReference>
<evidence type="ECO:0000256" key="2">
    <source>
        <dbReference type="ARBA" id="ARBA00022723"/>
    </source>
</evidence>
<dbReference type="Gene3D" id="4.10.240.10">
    <property type="entry name" value="Zn(2)-C6 fungal-type DNA-binding domain"/>
    <property type="match status" value="1"/>
</dbReference>
<dbReference type="SMART" id="SM00906">
    <property type="entry name" value="Fungal_trans"/>
    <property type="match status" value="1"/>
</dbReference>
<feature type="region of interest" description="Disordered" evidence="8">
    <location>
        <begin position="361"/>
        <end position="383"/>
    </location>
</feature>
<organism evidence="10 11">
    <name type="scientific">Polychaeton citri CBS 116435</name>
    <dbReference type="NCBI Taxonomy" id="1314669"/>
    <lineage>
        <taxon>Eukaryota</taxon>
        <taxon>Fungi</taxon>
        <taxon>Dikarya</taxon>
        <taxon>Ascomycota</taxon>
        <taxon>Pezizomycotina</taxon>
        <taxon>Dothideomycetes</taxon>
        <taxon>Dothideomycetidae</taxon>
        <taxon>Capnodiales</taxon>
        <taxon>Capnodiaceae</taxon>
        <taxon>Polychaeton</taxon>
    </lineage>
</organism>
<evidence type="ECO:0000313" key="10">
    <source>
        <dbReference type="EMBL" id="KAF2722612.1"/>
    </source>
</evidence>
<gene>
    <name evidence="10" type="ORF">K431DRAFT_221842</name>
</gene>
<dbReference type="Pfam" id="PF04082">
    <property type="entry name" value="Fungal_trans"/>
    <property type="match status" value="1"/>
</dbReference>
<dbReference type="PANTHER" id="PTHR47782">
    <property type="entry name" value="ZN(II)2CYS6 TRANSCRIPTION FACTOR (EUROFUNG)-RELATED"/>
    <property type="match status" value="1"/>
</dbReference>
<evidence type="ECO:0000256" key="4">
    <source>
        <dbReference type="ARBA" id="ARBA00023015"/>
    </source>
</evidence>
<dbReference type="GO" id="GO:0006351">
    <property type="term" value="P:DNA-templated transcription"/>
    <property type="evidence" value="ECO:0007669"/>
    <property type="project" value="InterPro"/>
</dbReference>
<dbReference type="OrthoDB" id="5319458at2759"/>